<evidence type="ECO:0000256" key="1">
    <source>
        <dbReference type="ARBA" id="ARBA00004202"/>
    </source>
</evidence>
<dbReference type="KEGG" id="mmi:MMAR_2026"/>
<evidence type="ECO:0000256" key="8">
    <source>
        <dbReference type="ARBA" id="ARBA00023251"/>
    </source>
</evidence>
<evidence type="ECO:0000259" key="9">
    <source>
        <dbReference type="PROSITE" id="PS50893"/>
    </source>
</evidence>
<evidence type="ECO:0000313" key="10">
    <source>
        <dbReference type="EMBL" id="ACC40476.1"/>
    </source>
</evidence>
<keyword evidence="8" id="KW-0046">Antibiotic resistance</keyword>
<dbReference type="EMBL" id="CP000854">
    <property type="protein sequence ID" value="ACC40476.1"/>
    <property type="molecule type" value="Genomic_DNA"/>
</dbReference>
<feature type="domain" description="ABC transporter" evidence="9">
    <location>
        <begin position="16"/>
        <end position="244"/>
    </location>
</feature>
<name>B2HM12_MYCMM</name>
<proteinExistence type="predicted"/>
<dbReference type="FunFam" id="3.40.50.300:FF:000589">
    <property type="entry name" value="ABC transporter, ATP-binding subunit"/>
    <property type="match status" value="1"/>
</dbReference>
<dbReference type="InterPro" id="IPR050763">
    <property type="entry name" value="ABC_transporter_ATP-binding"/>
</dbReference>
<dbReference type="GO" id="GO:0046677">
    <property type="term" value="P:response to antibiotic"/>
    <property type="evidence" value="ECO:0007669"/>
    <property type="project" value="UniProtKB-KW"/>
</dbReference>
<evidence type="ECO:0000256" key="4">
    <source>
        <dbReference type="ARBA" id="ARBA00022741"/>
    </source>
</evidence>
<dbReference type="GO" id="GO:0005524">
    <property type="term" value="F:ATP binding"/>
    <property type="evidence" value="ECO:0007669"/>
    <property type="project" value="UniProtKB-KW"/>
</dbReference>
<keyword evidence="6" id="KW-1278">Translocase</keyword>
<dbReference type="InterPro" id="IPR017871">
    <property type="entry name" value="ABC_transporter-like_CS"/>
</dbReference>
<protein>
    <submittedName>
        <fullName evidence="10">Antibiotic-transport ATP-binding protein ABC transporter</fullName>
    </submittedName>
</protein>
<sequence length="299" mass="32547">MRDPEPAVSGAVGEVIRVRGLTFAYPKASTPAVRGMDFSVGRGEIFGFLGPSGAGKSTTQRILIGLLRGHGGEVAVWGKDPASWGSDYYERIGVSFELPNHYQKLTGLENLQFFASLYSAPTLDPMQLLEAVGLADHADTRAGKYSKGMQMRLTFARALLNDPELLFLDEPTSGMDPVNARSVKNMIMDLKARGRTVFLTTHDMATADELCDRVAFVVDGSIVVSDRPAELKIARSQRLVTVEYRGNGGGLSAAEFSLDTLADDPAFHAVLREHQVETIHSREASLEDVFVEVTGRRLS</sequence>
<dbReference type="PANTHER" id="PTHR42711">
    <property type="entry name" value="ABC TRANSPORTER ATP-BINDING PROTEIN"/>
    <property type="match status" value="1"/>
</dbReference>
<dbReference type="Proteomes" id="UP000001190">
    <property type="component" value="Chromosome"/>
</dbReference>
<reference evidence="10 11" key="1">
    <citation type="journal article" date="2008" name="Genome Res.">
        <title>Insights from the complete genome sequence of Mycobacterium marinum on the evolution of Mycobacterium tuberculosis.</title>
        <authorList>
            <person name="Stinear T.P."/>
            <person name="Seemann T."/>
            <person name="Harrison P.F."/>
            <person name="Jenkin G.A."/>
            <person name="Davies J.K."/>
            <person name="Johnson P.D."/>
            <person name="Abdellah Z."/>
            <person name="Arrowsmith C."/>
            <person name="Chillingworth T."/>
            <person name="Churcher C."/>
            <person name="Clarke K."/>
            <person name="Cronin A."/>
            <person name="Davis P."/>
            <person name="Goodhead I."/>
            <person name="Holroyd N."/>
            <person name="Jagels K."/>
            <person name="Lord A."/>
            <person name="Moule S."/>
            <person name="Mungall K."/>
            <person name="Norbertczak H."/>
            <person name="Quail M.A."/>
            <person name="Rabbinowitsch E."/>
            <person name="Walker D."/>
            <person name="White B."/>
            <person name="Whitehead S."/>
            <person name="Small P.L."/>
            <person name="Brosch R."/>
            <person name="Ramakrishnan L."/>
            <person name="Fischbach M.A."/>
            <person name="Parkhill J."/>
            <person name="Cole S.T."/>
        </authorList>
    </citation>
    <scope>NUCLEOTIDE SEQUENCE [LARGE SCALE GENOMIC DNA]</scope>
    <source>
        <strain evidence="11">ATCC BAA-535 / M</strain>
    </source>
</reference>
<dbReference type="OrthoDB" id="9804819at2"/>
<evidence type="ECO:0000256" key="2">
    <source>
        <dbReference type="ARBA" id="ARBA00022448"/>
    </source>
</evidence>
<dbReference type="STRING" id="216594.MMAR_2026"/>
<keyword evidence="3" id="KW-1003">Cell membrane</keyword>
<dbReference type="InterPro" id="IPR027417">
    <property type="entry name" value="P-loop_NTPase"/>
</dbReference>
<dbReference type="Pfam" id="PF00005">
    <property type="entry name" value="ABC_tran"/>
    <property type="match status" value="1"/>
</dbReference>
<dbReference type="SUPFAM" id="SSF52540">
    <property type="entry name" value="P-loop containing nucleoside triphosphate hydrolases"/>
    <property type="match status" value="1"/>
</dbReference>
<comment type="subcellular location">
    <subcellularLocation>
        <location evidence="1">Cell membrane</location>
        <topology evidence="1">Peripheral membrane protein</topology>
    </subcellularLocation>
</comment>
<dbReference type="AlphaFoldDB" id="B2HM12"/>
<evidence type="ECO:0000256" key="7">
    <source>
        <dbReference type="ARBA" id="ARBA00023136"/>
    </source>
</evidence>
<evidence type="ECO:0000313" key="11">
    <source>
        <dbReference type="Proteomes" id="UP000001190"/>
    </source>
</evidence>
<dbReference type="PROSITE" id="PS00211">
    <property type="entry name" value="ABC_TRANSPORTER_1"/>
    <property type="match status" value="1"/>
</dbReference>
<dbReference type="GO" id="GO:0016887">
    <property type="term" value="F:ATP hydrolysis activity"/>
    <property type="evidence" value="ECO:0007669"/>
    <property type="project" value="InterPro"/>
</dbReference>
<keyword evidence="5 10" id="KW-0067">ATP-binding</keyword>
<dbReference type="GO" id="GO:0055085">
    <property type="term" value="P:transmembrane transport"/>
    <property type="evidence" value="ECO:0007669"/>
    <property type="project" value="UniProtKB-ARBA"/>
</dbReference>
<dbReference type="PANTHER" id="PTHR42711:SF18">
    <property type="entry name" value="ABC TRANSPORTER, ATP-BINDING PROTEIN"/>
    <property type="match status" value="1"/>
</dbReference>
<dbReference type="SMART" id="SM00382">
    <property type="entry name" value="AAA"/>
    <property type="match status" value="1"/>
</dbReference>
<dbReference type="Gene3D" id="3.40.50.300">
    <property type="entry name" value="P-loop containing nucleotide triphosphate hydrolases"/>
    <property type="match status" value="1"/>
</dbReference>
<accession>B2HM12</accession>
<dbReference type="InterPro" id="IPR003439">
    <property type="entry name" value="ABC_transporter-like_ATP-bd"/>
</dbReference>
<keyword evidence="7" id="KW-0472">Membrane</keyword>
<evidence type="ECO:0000256" key="5">
    <source>
        <dbReference type="ARBA" id="ARBA00022840"/>
    </source>
</evidence>
<keyword evidence="11" id="KW-1185">Reference proteome</keyword>
<keyword evidence="4" id="KW-0547">Nucleotide-binding</keyword>
<dbReference type="InterPro" id="IPR003593">
    <property type="entry name" value="AAA+_ATPase"/>
</dbReference>
<dbReference type="RefSeq" id="WP_012393805.1">
    <property type="nucleotide sequence ID" value="NC_010612.1"/>
</dbReference>
<organism evidence="10 11">
    <name type="scientific">Mycobacterium marinum (strain ATCC BAA-535 / M)</name>
    <dbReference type="NCBI Taxonomy" id="216594"/>
    <lineage>
        <taxon>Bacteria</taxon>
        <taxon>Bacillati</taxon>
        <taxon>Actinomycetota</taxon>
        <taxon>Actinomycetes</taxon>
        <taxon>Mycobacteriales</taxon>
        <taxon>Mycobacteriaceae</taxon>
        <taxon>Mycobacterium</taxon>
        <taxon>Mycobacterium ulcerans group</taxon>
    </lineage>
</organism>
<dbReference type="HOGENOM" id="CLU_000604_1_2_11"/>
<dbReference type="PROSITE" id="PS50893">
    <property type="entry name" value="ABC_TRANSPORTER_2"/>
    <property type="match status" value="1"/>
</dbReference>
<dbReference type="CDD" id="cd03230">
    <property type="entry name" value="ABC_DR_subfamily_A"/>
    <property type="match status" value="1"/>
</dbReference>
<gene>
    <name evidence="10" type="ordered locus">MMAR_2026</name>
</gene>
<dbReference type="GO" id="GO:0005886">
    <property type="term" value="C:plasma membrane"/>
    <property type="evidence" value="ECO:0007669"/>
    <property type="project" value="UniProtKB-SubCell"/>
</dbReference>
<evidence type="ECO:0000256" key="6">
    <source>
        <dbReference type="ARBA" id="ARBA00022967"/>
    </source>
</evidence>
<evidence type="ECO:0000256" key="3">
    <source>
        <dbReference type="ARBA" id="ARBA00022475"/>
    </source>
</evidence>
<keyword evidence="2" id="KW-0813">Transport</keyword>
<dbReference type="eggNOG" id="COG1131">
    <property type="taxonomic scope" value="Bacteria"/>
</dbReference>